<sequence>MILVFDLDGTICEEKPKGTPYAAYADVQPKRKMIEKIKEYHDAGHKIIIYTARHMVSTNGDLKMIEERVGKITRNWLEKNNVPYDELIFGKPYGDMYIDDKAMQLDQFLLEEML</sequence>
<keyword evidence="3" id="KW-1185">Reference proteome</keyword>
<dbReference type="InterPro" id="IPR056782">
    <property type="entry name" value="HAD_PNKP"/>
</dbReference>
<accession>A0A7L7SWX1</accession>
<dbReference type="Pfam" id="PF25109">
    <property type="entry name" value="HAD_PNKP"/>
    <property type="match status" value="1"/>
</dbReference>
<dbReference type="SUPFAM" id="SSF56784">
    <property type="entry name" value="HAD-like"/>
    <property type="match status" value="1"/>
</dbReference>
<organism evidence="2 3">
    <name type="scientific">Enterococcus phage 9183</name>
    <dbReference type="NCBI Taxonomy" id="2763102"/>
    <lineage>
        <taxon>Viruses</taxon>
        <taxon>Duplodnaviria</taxon>
        <taxon>Heunggongvirae</taxon>
        <taxon>Uroviricota</taxon>
        <taxon>Caudoviricetes</taxon>
        <taxon>Andrewesvirinae</taxon>
        <taxon>Denvervirus</taxon>
        <taxon>Denvervirus dv9183</taxon>
    </lineage>
</organism>
<proteinExistence type="predicted"/>
<dbReference type="InterPro" id="IPR036412">
    <property type="entry name" value="HAD-like_sf"/>
</dbReference>
<dbReference type="InterPro" id="IPR023214">
    <property type="entry name" value="HAD_sf"/>
</dbReference>
<dbReference type="EMBL" id="MT939241">
    <property type="protein sequence ID" value="QOC57539.1"/>
    <property type="molecule type" value="Genomic_DNA"/>
</dbReference>
<protein>
    <submittedName>
        <fullName evidence="2">HAD hydrolase family protein</fullName>
    </submittedName>
</protein>
<keyword evidence="2" id="KW-0378">Hydrolase</keyword>
<dbReference type="Proteomes" id="UP000516647">
    <property type="component" value="Segment"/>
</dbReference>
<name>A0A7L7SWX1_9CAUD</name>
<evidence type="ECO:0000313" key="3">
    <source>
        <dbReference type="Proteomes" id="UP000516647"/>
    </source>
</evidence>
<reference evidence="2 3" key="1">
    <citation type="submission" date="2020-08" db="EMBL/GenBank/DDBJ databases">
        <authorList>
            <person name="Canfield G.S."/>
            <person name="Duerkop B.A."/>
        </authorList>
    </citation>
    <scope>NUCLEOTIDE SEQUENCE [LARGE SCALE GENOMIC DNA]</scope>
</reference>
<evidence type="ECO:0000259" key="1">
    <source>
        <dbReference type="Pfam" id="PF25109"/>
    </source>
</evidence>
<dbReference type="GO" id="GO:0016787">
    <property type="term" value="F:hydrolase activity"/>
    <property type="evidence" value="ECO:0007669"/>
    <property type="project" value="UniProtKB-KW"/>
</dbReference>
<gene>
    <name evidence="2" type="ORF">phi9183_ORF046</name>
</gene>
<dbReference type="Gene3D" id="3.40.50.1000">
    <property type="entry name" value="HAD superfamily/HAD-like"/>
    <property type="match status" value="1"/>
</dbReference>
<dbReference type="SMR" id="A0A7L7SWX1"/>
<feature type="domain" description="Polynucleotide kinase PNKP phosphatase" evidence="1">
    <location>
        <begin position="3"/>
        <end position="97"/>
    </location>
</feature>
<evidence type="ECO:0000313" key="2">
    <source>
        <dbReference type="EMBL" id="QOC57539.1"/>
    </source>
</evidence>